<dbReference type="InterPro" id="IPR000845">
    <property type="entry name" value="Nucleoside_phosphorylase_d"/>
</dbReference>
<dbReference type="Gene3D" id="3.40.50.1580">
    <property type="entry name" value="Nucleoside phosphorylase domain"/>
    <property type="match status" value="1"/>
</dbReference>
<name>A0A1G5SCE2_9PROT</name>
<dbReference type="AlphaFoldDB" id="A0A1G5SCE2"/>
<dbReference type="STRING" id="51642.NSMM_280023"/>
<dbReference type="PANTHER" id="PTHR46832">
    <property type="entry name" value="5'-METHYLTHIOADENOSINE/S-ADENOSYLHOMOCYSTEINE NUCLEOSIDASE"/>
    <property type="match status" value="1"/>
</dbReference>
<dbReference type="GO" id="GO:0005829">
    <property type="term" value="C:cytosol"/>
    <property type="evidence" value="ECO:0007669"/>
    <property type="project" value="TreeGrafter"/>
</dbReference>
<dbReference type="GO" id="GO:0019284">
    <property type="term" value="P:L-methionine salvage from S-adenosylmethionine"/>
    <property type="evidence" value="ECO:0007669"/>
    <property type="project" value="TreeGrafter"/>
</dbReference>
<dbReference type="GO" id="GO:0008782">
    <property type="term" value="F:adenosylhomocysteine nucleosidase activity"/>
    <property type="evidence" value="ECO:0007669"/>
    <property type="project" value="TreeGrafter"/>
</dbReference>
<protein>
    <submittedName>
        <fullName evidence="2">Purine and other phosphorylase, family 1</fullName>
    </submittedName>
</protein>
<evidence type="ECO:0000259" key="1">
    <source>
        <dbReference type="Pfam" id="PF01048"/>
    </source>
</evidence>
<accession>A0A1G5SCE2</accession>
<dbReference type="GO" id="GO:0009116">
    <property type="term" value="P:nucleoside metabolic process"/>
    <property type="evidence" value="ECO:0007669"/>
    <property type="project" value="InterPro"/>
</dbReference>
<dbReference type="CDD" id="cd17768">
    <property type="entry name" value="adenosylhopane_nucleosidase_HpnG-like"/>
    <property type="match status" value="1"/>
</dbReference>
<dbReference type="EMBL" id="FMWO01000034">
    <property type="protein sequence ID" value="SCZ84853.1"/>
    <property type="molecule type" value="Genomic_DNA"/>
</dbReference>
<feature type="domain" description="Nucleoside phosphorylase" evidence="1">
    <location>
        <begin position="20"/>
        <end position="184"/>
    </location>
</feature>
<organism evidence="2 3">
    <name type="scientific">Nitrosomonas mobilis</name>
    <dbReference type="NCBI Taxonomy" id="51642"/>
    <lineage>
        <taxon>Bacteria</taxon>
        <taxon>Pseudomonadati</taxon>
        <taxon>Pseudomonadota</taxon>
        <taxon>Betaproteobacteria</taxon>
        <taxon>Nitrosomonadales</taxon>
        <taxon>Nitrosomonadaceae</taxon>
        <taxon>Nitrosomonas</taxon>
    </lineage>
</organism>
<dbReference type="InterPro" id="IPR035994">
    <property type="entry name" value="Nucleoside_phosphorylase_sf"/>
</dbReference>
<dbReference type="Pfam" id="PF01048">
    <property type="entry name" value="PNP_UDP_1"/>
    <property type="match status" value="1"/>
</dbReference>
<dbReference type="GO" id="GO:0008930">
    <property type="term" value="F:methylthioadenosine nucleosidase activity"/>
    <property type="evidence" value="ECO:0007669"/>
    <property type="project" value="TreeGrafter"/>
</dbReference>
<dbReference type="NCBIfam" id="TIGR03468">
    <property type="entry name" value="HpnG"/>
    <property type="match status" value="1"/>
</dbReference>
<dbReference type="PANTHER" id="PTHR46832:SF1">
    <property type="entry name" value="5'-METHYLTHIOADENOSINE_S-ADENOSYLHOMOCYSTEINE NUCLEOSIDASE"/>
    <property type="match status" value="1"/>
</dbReference>
<sequence length="248" mass="26633">MGIEPIPYIYQLDRRVKRIGIVVAMQAEARCIARQHFQLYQPIAVRDKLIVTLCGMGAQAAWRAAAELVDQHGVVALISFGVAGALDARLHSGDLVVPISVINEQVYATNGSLRANLVRRLSGDVNVIDSPLAGSEQVLTSEQEKLALAIRTGACAVDMESGAIATVAVDRNIPFIAVRAITDPVQYSPPAVLLGALHVDGRVKPLSLLVLLIRRQVHLTELLRLGGGMRAASATLKTAIRQIETLLD</sequence>
<reference evidence="2 3" key="1">
    <citation type="submission" date="2016-10" db="EMBL/GenBank/DDBJ databases">
        <authorList>
            <person name="de Groot N.N."/>
        </authorList>
    </citation>
    <scope>NUCLEOTIDE SEQUENCE [LARGE SCALE GENOMIC DNA]</scope>
    <source>
        <strain evidence="2">1</strain>
    </source>
</reference>
<dbReference type="SUPFAM" id="SSF53167">
    <property type="entry name" value="Purine and uridine phosphorylases"/>
    <property type="match status" value="1"/>
</dbReference>
<dbReference type="Proteomes" id="UP000198729">
    <property type="component" value="Unassembled WGS sequence"/>
</dbReference>
<evidence type="ECO:0000313" key="2">
    <source>
        <dbReference type="EMBL" id="SCZ84853.1"/>
    </source>
</evidence>
<evidence type="ECO:0000313" key="3">
    <source>
        <dbReference type="Proteomes" id="UP000198729"/>
    </source>
</evidence>
<gene>
    <name evidence="2" type="ORF">NSMM_280023</name>
</gene>
<keyword evidence="3" id="KW-1185">Reference proteome</keyword>
<proteinExistence type="predicted"/>
<dbReference type="InterPro" id="IPR017831">
    <property type="entry name" value="Hopanoid-assoc_phosphoryl_HpnG"/>
</dbReference>